<dbReference type="EMBL" id="VXAC01001617">
    <property type="protein sequence ID" value="NXI77917.1"/>
    <property type="molecule type" value="Genomic_DNA"/>
</dbReference>
<proteinExistence type="predicted"/>
<name>A0A7K9VYR3_9PASS</name>
<organism evidence="2 3">
    <name type="scientific">Rhipidura dahli</name>
    <dbReference type="NCBI Taxonomy" id="667186"/>
    <lineage>
        <taxon>Eukaryota</taxon>
        <taxon>Metazoa</taxon>
        <taxon>Chordata</taxon>
        <taxon>Craniata</taxon>
        <taxon>Vertebrata</taxon>
        <taxon>Euteleostomi</taxon>
        <taxon>Archelosauria</taxon>
        <taxon>Archosauria</taxon>
        <taxon>Dinosauria</taxon>
        <taxon>Saurischia</taxon>
        <taxon>Theropoda</taxon>
        <taxon>Coelurosauria</taxon>
        <taxon>Aves</taxon>
        <taxon>Neognathae</taxon>
        <taxon>Neoaves</taxon>
        <taxon>Telluraves</taxon>
        <taxon>Australaves</taxon>
        <taxon>Passeriformes</taxon>
        <taxon>Rhipiduridae</taxon>
        <taxon>Rhipidura</taxon>
    </lineage>
</organism>
<dbReference type="Gene3D" id="1.20.1070.10">
    <property type="entry name" value="Rhodopsin 7-helix transmembrane proteins"/>
    <property type="match status" value="1"/>
</dbReference>
<dbReference type="SUPFAM" id="SSF81321">
    <property type="entry name" value="Family A G protein-coupled receptor-like"/>
    <property type="match status" value="1"/>
</dbReference>
<feature type="non-terminal residue" evidence="2">
    <location>
        <position position="1"/>
    </location>
</feature>
<dbReference type="PANTHER" id="PTHR45822">
    <property type="entry name" value="FREE FATTY ACID RECEPTOR 2-RELATED"/>
    <property type="match status" value="1"/>
</dbReference>
<accession>A0A7K9VYR3</accession>
<evidence type="ECO:0000256" key="1">
    <source>
        <dbReference type="SAM" id="Phobius"/>
    </source>
</evidence>
<comment type="caution">
    <text evidence="2">The sequence shown here is derived from an EMBL/GenBank/DDBJ whole genome shotgun (WGS) entry which is preliminary data.</text>
</comment>
<evidence type="ECO:0000313" key="2">
    <source>
        <dbReference type="EMBL" id="NXI77917.1"/>
    </source>
</evidence>
<keyword evidence="1" id="KW-0812">Transmembrane</keyword>
<gene>
    <name evidence="2" type="primary">Ffar3</name>
    <name evidence="2" type="ORF">RHIDAH_R15413</name>
</gene>
<dbReference type="AlphaFoldDB" id="A0A7K9VYR3"/>
<feature type="transmembrane region" description="Helical" evidence="1">
    <location>
        <begin position="33"/>
        <end position="53"/>
    </location>
</feature>
<sequence>MAEAAAGMRWIFPAPLCPAVNFCFYVGVNSGGLLLAALGVQRYLGAAFPLLLGGSAGNRKRAGRTLLAVSGVIWVVACGHCSVVVVAE</sequence>
<feature type="non-terminal residue" evidence="2">
    <location>
        <position position="88"/>
    </location>
</feature>
<keyword evidence="3" id="KW-1185">Reference proteome</keyword>
<dbReference type="GO" id="GO:0005886">
    <property type="term" value="C:plasma membrane"/>
    <property type="evidence" value="ECO:0007669"/>
    <property type="project" value="TreeGrafter"/>
</dbReference>
<keyword evidence="1" id="KW-0472">Membrane</keyword>
<dbReference type="GO" id="GO:0004930">
    <property type="term" value="F:G protein-coupled receptor activity"/>
    <property type="evidence" value="ECO:0007669"/>
    <property type="project" value="TreeGrafter"/>
</dbReference>
<keyword evidence="1" id="KW-1133">Transmembrane helix</keyword>
<dbReference type="GO" id="GO:0071398">
    <property type="term" value="P:cellular response to fatty acid"/>
    <property type="evidence" value="ECO:0007669"/>
    <property type="project" value="TreeGrafter"/>
</dbReference>
<protein>
    <submittedName>
        <fullName evidence="2">FFAR3 protein</fullName>
    </submittedName>
</protein>
<feature type="transmembrane region" description="Helical" evidence="1">
    <location>
        <begin position="65"/>
        <end position="87"/>
    </location>
</feature>
<dbReference type="Proteomes" id="UP000561178">
    <property type="component" value="Unassembled WGS sequence"/>
</dbReference>
<feature type="transmembrane region" description="Helical" evidence="1">
    <location>
        <begin position="7"/>
        <end position="27"/>
    </location>
</feature>
<evidence type="ECO:0000313" key="3">
    <source>
        <dbReference type="Proteomes" id="UP000561178"/>
    </source>
</evidence>
<reference evidence="2 3" key="1">
    <citation type="submission" date="2019-09" db="EMBL/GenBank/DDBJ databases">
        <title>Bird 10,000 Genomes (B10K) Project - Family phase.</title>
        <authorList>
            <person name="Zhang G."/>
        </authorList>
    </citation>
    <scope>NUCLEOTIDE SEQUENCE [LARGE SCALE GENOMIC DNA]</scope>
    <source>
        <strain evidence="2">B10K-DU-001-49</strain>
        <tissue evidence="2">Muscle</tissue>
    </source>
</reference>
<dbReference type="PANTHER" id="PTHR45822:SF5">
    <property type="entry name" value="FREE FATTY ACID RECEPTOR 2"/>
    <property type="match status" value="1"/>
</dbReference>